<name>A0A0D6A4L8_9LACO</name>
<evidence type="ECO:0000313" key="3">
    <source>
        <dbReference type="Proteomes" id="UP000035709"/>
    </source>
</evidence>
<dbReference type="NCBIfam" id="NF003339">
    <property type="entry name" value="PRK04351.1"/>
    <property type="match status" value="1"/>
</dbReference>
<sequence>MTEEELQKLVEQISLKYFGRPFVHKVKINKRMTTTGGRYHINDHHIEINAHFLAPQYHDDLVGIIKHELTHYHLHLLGMGYEHRNRDFKNLLRQVGGSRYAPDIGLRRKRKVNYLYVCEKCGMHYPRIRKINVRRYRCGKCKGKLRLLYNYKK</sequence>
<dbReference type="Pfam" id="PF10263">
    <property type="entry name" value="SprT-like"/>
    <property type="match status" value="1"/>
</dbReference>
<evidence type="ECO:0000259" key="1">
    <source>
        <dbReference type="SMART" id="SM00731"/>
    </source>
</evidence>
<dbReference type="OrthoDB" id="9799909at2"/>
<feature type="domain" description="SprT-like" evidence="1">
    <location>
        <begin position="4"/>
        <end position="148"/>
    </location>
</feature>
<dbReference type="RefSeq" id="WP_060459693.1">
    <property type="nucleotide sequence ID" value="NZ_AP014808.1"/>
</dbReference>
<dbReference type="InterPro" id="IPR006640">
    <property type="entry name" value="SprT-like_domain"/>
</dbReference>
<dbReference type="GO" id="GO:0006950">
    <property type="term" value="P:response to stress"/>
    <property type="evidence" value="ECO:0007669"/>
    <property type="project" value="UniProtKB-ARBA"/>
</dbReference>
<gene>
    <name evidence="2" type="ORF">LBAT_1312</name>
</gene>
<keyword evidence="3" id="KW-1185">Reference proteome</keyword>
<dbReference type="AlphaFoldDB" id="A0A0D6A4L8"/>
<proteinExistence type="predicted"/>
<dbReference type="Proteomes" id="UP000035709">
    <property type="component" value="Chromosome"/>
</dbReference>
<dbReference type="EMBL" id="AP014808">
    <property type="protein sequence ID" value="BAQ57701.1"/>
    <property type="molecule type" value="Genomic_DNA"/>
</dbReference>
<dbReference type="PATRIC" id="fig|1600.4.peg.1339"/>
<dbReference type="STRING" id="1600.LBAT_1312"/>
<reference evidence="2 3" key="1">
    <citation type="submission" date="2015-03" db="EMBL/GenBank/DDBJ databases">
        <title>Complete genome sequence of Lactobacillus acetotolerans NBRC 13120.</title>
        <authorList>
            <person name="Toh H."/>
            <person name="Morita H."/>
            <person name="Fujita N."/>
        </authorList>
    </citation>
    <scope>NUCLEOTIDE SEQUENCE [LARGE SCALE GENOMIC DNA]</scope>
    <source>
        <strain evidence="2 3">NBRC 13120</strain>
    </source>
</reference>
<dbReference type="KEGG" id="lae:LBAT_1312"/>
<dbReference type="Pfam" id="PF17283">
    <property type="entry name" value="Zn_ribbon_SprT"/>
    <property type="match status" value="1"/>
</dbReference>
<evidence type="ECO:0000313" key="2">
    <source>
        <dbReference type="EMBL" id="BAQ57701.1"/>
    </source>
</evidence>
<accession>A0A0D6A4L8</accession>
<organism evidence="2 3">
    <name type="scientific">Lactobacillus acetotolerans</name>
    <dbReference type="NCBI Taxonomy" id="1600"/>
    <lineage>
        <taxon>Bacteria</taxon>
        <taxon>Bacillati</taxon>
        <taxon>Bacillota</taxon>
        <taxon>Bacilli</taxon>
        <taxon>Lactobacillales</taxon>
        <taxon>Lactobacillaceae</taxon>
        <taxon>Lactobacillus</taxon>
    </lineage>
</organism>
<dbReference type="SMART" id="SM00731">
    <property type="entry name" value="SprT"/>
    <property type="match status" value="1"/>
</dbReference>
<dbReference type="InterPro" id="IPR035240">
    <property type="entry name" value="SprT_Zn_ribbon"/>
</dbReference>
<protein>
    <recommendedName>
        <fullName evidence="1">SprT-like domain-containing protein</fullName>
    </recommendedName>
</protein>